<dbReference type="SUPFAM" id="SSF64182">
    <property type="entry name" value="DHH phosphoesterases"/>
    <property type="match status" value="1"/>
</dbReference>
<keyword evidence="1" id="KW-0540">Nuclease</keyword>
<comment type="caution">
    <text evidence="1">The sequence shown here is derived from an EMBL/GenBank/DDBJ whole genome shotgun (WGS) entry which is preliminary data.</text>
</comment>
<keyword evidence="2" id="KW-1185">Reference proteome</keyword>
<keyword evidence="1" id="KW-0378">Hydrolase</keyword>
<evidence type="ECO:0000313" key="2">
    <source>
        <dbReference type="Proteomes" id="UP000442109"/>
    </source>
</evidence>
<dbReference type="InterPro" id="IPR038763">
    <property type="entry name" value="DHH_sf"/>
</dbReference>
<name>A0A844M4F7_9GAMM</name>
<proteinExistence type="predicted"/>
<dbReference type="PANTHER" id="PTHR30255:SF2">
    <property type="entry name" value="SINGLE-STRANDED-DNA-SPECIFIC EXONUCLEASE RECJ"/>
    <property type="match status" value="1"/>
</dbReference>
<keyword evidence="1" id="KW-0269">Exonuclease</keyword>
<dbReference type="GO" id="GO:0004527">
    <property type="term" value="F:exonuclease activity"/>
    <property type="evidence" value="ECO:0007669"/>
    <property type="project" value="UniProtKB-KW"/>
</dbReference>
<dbReference type="Gene3D" id="3.90.1640.30">
    <property type="match status" value="1"/>
</dbReference>
<protein>
    <submittedName>
        <fullName evidence="1">Single-stranded-DNA-specific exonuclease RecJ</fullName>
    </submittedName>
</protein>
<dbReference type="AlphaFoldDB" id="A0A844M4F7"/>
<dbReference type="PANTHER" id="PTHR30255">
    <property type="entry name" value="SINGLE-STRANDED-DNA-SPECIFIC EXONUCLEASE RECJ"/>
    <property type="match status" value="1"/>
</dbReference>
<sequence>GENRVLVKNGLKMLQHTERAGLQELMAVSDIDLEHFDEDAVGFKIAPQLNALGRLDDPNPAIDLLTGFDEEELHELALMIKGKNEERKD</sequence>
<reference evidence="1 2" key="1">
    <citation type="journal article" date="2019" name="PLoS ONE">
        <title>Pup mortality in New Zealand sea lions (Phocarctos hookeri) at Enderby Island, Auckland Islands, 2013-18.</title>
        <authorList>
            <person name="Michael S.A."/>
            <person name="Hayman D.T.S."/>
            <person name="Gray R."/>
            <person name="Zhang J."/>
            <person name="Rogers L."/>
            <person name="Roe W.D."/>
        </authorList>
    </citation>
    <scope>NUCLEOTIDE SEQUENCE [LARGE SCALE GENOMIC DNA]</scope>
    <source>
        <strain evidence="1 2">SM868</strain>
    </source>
</reference>
<dbReference type="EMBL" id="WFKQ01000097">
    <property type="protein sequence ID" value="MUG33517.1"/>
    <property type="molecule type" value="Genomic_DNA"/>
</dbReference>
<dbReference type="Proteomes" id="UP000442109">
    <property type="component" value="Unassembled WGS sequence"/>
</dbReference>
<feature type="non-terminal residue" evidence="1">
    <location>
        <position position="89"/>
    </location>
</feature>
<evidence type="ECO:0000313" key="1">
    <source>
        <dbReference type="EMBL" id="MUG33517.1"/>
    </source>
</evidence>
<gene>
    <name evidence="1" type="ORF">GB996_12120</name>
</gene>
<accession>A0A844M4F7</accession>
<organism evidence="1 2">
    <name type="scientific">Psychrobacter sanguinis</name>
    <dbReference type="NCBI Taxonomy" id="861445"/>
    <lineage>
        <taxon>Bacteria</taxon>
        <taxon>Pseudomonadati</taxon>
        <taxon>Pseudomonadota</taxon>
        <taxon>Gammaproteobacteria</taxon>
        <taxon>Moraxellales</taxon>
        <taxon>Moraxellaceae</taxon>
        <taxon>Psychrobacter</taxon>
    </lineage>
</organism>
<dbReference type="InterPro" id="IPR051673">
    <property type="entry name" value="SSDNA_exonuclease_RecJ"/>
</dbReference>
<feature type="non-terminal residue" evidence="1">
    <location>
        <position position="1"/>
    </location>
</feature>